<organism evidence="2 3">
    <name type="scientific">Datura stramonium</name>
    <name type="common">Jimsonweed</name>
    <name type="synonym">Common thornapple</name>
    <dbReference type="NCBI Taxonomy" id="4076"/>
    <lineage>
        <taxon>Eukaryota</taxon>
        <taxon>Viridiplantae</taxon>
        <taxon>Streptophyta</taxon>
        <taxon>Embryophyta</taxon>
        <taxon>Tracheophyta</taxon>
        <taxon>Spermatophyta</taxon>
        <taxon>Magnoliopsida</taxon>
        <taxon>eudicotyledons</taxon>
        <taxon>Gunneridae</taxon>
        <taxon>Pentapetalae</taxon>
        <taxon>asterids</taxon>
        <taxon>lamiids</taxon>
        <taxon>Solanales</taxon>
        <taxon>Solanaceae</taxon>
        <taxon>Solanoideae</taxon>
        <taxon>Datureae</taxon>
        <taxon>Datura</taxon>
    </lineage>
</organism>
<comment type="caution">
    <text evidence="2">The sequence shown here is derived from an EMBL/GenBank/DDBJ whole genome shotgun (WGS) entry which is preliminary data.</text>
</comment>
<feature type="compositionally biased region" description="Polar residues" evidence="1">
    <location>
        <begin position="48"/>
        <end position="58"/>
    </location>
</feature>
<evidence type="ECO:0000256" key="1">
    <source>
        <dbReference type="SAM" id="MobiDB-lite"/>
    </source>
</evidence>
<reference evidence="2 3" key="1">
    <citation type="journal article" date="2021" name="BMC Genomics">
        <title>Datura genome reveals duplications of psychoactive alkaloid biosynthetic genes and high mutation rate following tissue culture.</title>
        <authorList>
            <person name="Rajewski A."/>
            <person name="Carter-House D."/>
            <person name="Stajich J."/>
            <person name="Litt A."/>
        </authorList>
    </citation>
    <scope>NUCLEOTIDE SEQUENCE [LARGE SCALE GENOMIC DNA]</scope>
    <source>
        <strain evidence="2">AR-01</strain>
    </source>
</reference>
<feature type="region of interest" description="Disordered" evidence="1">
    <location>
        <begin position="48"/>
        <end position="97"/>
    </location>
</feature>
<proteinExistence type="predicted"/>
<gene>
    <name evidence="2" type="ORF">HAX54_044089</name>
</gene>
<protein>
    <submittedName>
        <fullName evidence="2">Uncharacterized protein</fullName>
    </submittedName>
</protein>
<dbReference type="EMBL" id="JACEIK010006683">
    <property type="protein sequence ID" value="MCE2056121.1"/>
    <property type="molecule type" value="Genomic_DNA"/>
</dbReference>
<evidence type="ECO:0000313" key="2">
    <source>
        <dbReference type="EMBL" id="MCE2056121.1"/>
    </source>
</evidence>
<keyword evidence="3" id="KW-1185">Reference proteome</keyword>
<name>A0ABS8W485_DATST</name>
<evidence type="ECO:0000313" key="3">
    <source>
        <dbReference type="Proteomes" id="UP000823775"/>
    </source>
</evidence>
<feature type="compositionally biased region" description="Acidic residues" evidence="1">
    <location>
        <begin position="71"/>
        <end position="81"/>
    </location>
</feature>
<sequence length="250" mass="29246">METLMIQLRSKPRVSEWSIIRLRGSWFPIVVTIWSALSQNRTNRHSKLVTTRARSNVQEDAADTVTPPQSEEGDEEAEYNDDNPPANKDVYYEKGNPSHSIQEEPMIHINILSEVPDLKRFFKGYNMYWMAKTPRKYSMEMVCEFYTNYFNTLENKAPSKNETKKEPMLDSVKVRAIPVDISKLTITRFLVGNGYTVLTQTTKYDNRMEAMKGIKKFNTEDKVMYFKWMEYIIAEDKEGTELVMGRKSIY</sequence>
<dbReference type="Proteomes" id="UP000823775">
    <property type="component" value="Unassembled WGS sequence"/>
</dbReference>
<accession>A0ABS8W485</accession>